<dbReference type="EMBL" id="CATNWA010014526">
    <property type="protein sequence ID" value="CAI9572925.1"/>
    <property type="molecule type" value="Genomic_DNA"/>
</dbReference>
<proteinExistence type="predicted"/>
<reference evidence="1" key="1">
    <citation type="submission" date="2023-05" db="EMBL/GenBank/DDBJ databases">
        <authorList>
            <person name="Stuckert A."/>
        </authorList>
    </citation>
    <scope>NUCLEOTIDE SEQUENCE</scope>
</reference>
<feature type="non-terminal residue" evidence="1">
    <location>
        <position position="51"/>
    </location>
</feature>
<accession>A0ABN9DM22</accession>
<gene>
    <name evidence="1" type="ORF">SPARVUS_LOCUS7521879</name>
</gene>
<evidence type="ECO:0000313" key="2">
    <source>
        <dbReference type="Proteomes" id="UP001162483"/>
    </source>
</evidence>
<evidence type="ECO:0000313" key="1">
    <source>
        <dbReference type="EMBL" id="CAI9572925.1"/>
    </source>
</evidence>
<keyword evidence="2" id="KW-1185">Reference proteome</keyword>
<name>A0ABN9DM22_9NEOB</name>
<protein>
    <submittedName>
        <fullName evidence="1">Uncharacterized protein</fullName>
    </submittedName>
</protein>
<comment type="caution">
    <text evidence="1">The sequence shown here is derived from an EMBL/GenBank/DDBJ whole genome shotgun (WGS) entry which is preliminary data.</text>
</comment>
<dbReference type="Proteomes" id="UP001162483">
    <property type="component" value="Unassembled WGS sequence"/>
</dbReference>
<organism evidence="1 2">
    <name type="scientific">Staurois parvus</name>
    <dbReference type="NCBI Taxonomy" id="386267"/>
    <lineage>
        <taxon>Eukaryota</taxon>
        <taxon>Metazoa</taxon>
        <taxon>Chordata</taxon>
        <taxon>Craniata</taxon>
        <taxon>Vertebrata</taxon>
        <taxon>Euteleostomi</taxon>
        <taxon>Amphibia</taxon>
        <taxon>Batrachia</taxon>
        <taxon>Anura</taxon>
        <taxon>Neobatrachia</taxon>
        <taxon>Ranoidea</taxon>
        <taxon>Ranidae</taxon>
        <taxon>Staurois</taxon>
    </lineage>
</organism>
<sequence>MQGPERPDIANAGSGETRYSECRVQTRYSECWFEETRYRSGRPDIVNAGSG</sequence>